<keyword evidence="1" id="KW-1133">Transmembrane helix</keyword>
<dbReference type="GO" id="GO:0016020">
    <property type="term" value="C:membrane"/>
    <property type="evidence" value="ECO:0007669"/>
    <property type="project" value="InterPro"/>
</dbReference>
<dbReference type="Proteomes" id="UP000886657">
    <property type="component" value="Unassembled WGS sequence"/>
</dbReference>
<protein>
    <recommendedName>
        <fullName evidence="2">HAMP domain-containing protein</fullName>
    </recommendedName>
</protein>
<dbReference type="EMBL" id="JADKIO010000006">
    <property type="protein sequence ID" value="MBK9796711.1"/>
    <property type="molecule type" value="Genomic_DNA"/>
</dbReference>
<dbReference type="InterPro" id="IPR003660">
    <property type="entry name" value="HAMP_dom"/>
</dbReference>
<keyword evidence="1" id="KW-0812">Transmembrane</keyword>
<proteinExistence type="predicted"/>
<evidence type="ECO:0000313" key="4">
    <source>
        <dbReference type="Proteomes" id="UP000886657"/>
    </source>
</evidence>
<organism evidence="3 4">
    <name type="scientific">Candidatus Geothrix skivensis</name>
    <dbReference type="NCBI Taxonomy" id="2954439"/>
    <lineage>
        <taxon>Bacteria</taxon>
        <taxon>Pseudomonadati</taxon>
        <taxon>Acidobacteriota</taxon>
        <taxon>Holophagae</taxon>
        <taxon>Holophagales</taxon>
        <taxon>Holophagaceae</taxon>
        <taxon>Geothrix</taxon>
    </lineage>
</organism>
<dbReference type="Gene3D" id="6.10.340.10">
    <property type="match status" value="1"/>
</dbReference>
<comment type="caution">
    <text evidence="3">The sequence shown here is derived from an EMBL/GenBank/DDBJ whole genome shotgun (WGS) entry which is preliminary data.</text>
</comment>
<evidence type="ECO:0000259" key="2">
    <source>
        <dbReference type="PROSITE" id="PS50885"/>
    </source>
</evidence>
<feature type="domain" description="HAMP" evidence="2">
    <location>
        <begin position="93"/>
        <end position="145"/>
    </location>
</feature>
<feature type="transmembrane region" description="Helical" evidence="1">
    <location>
        <begin position="21"/>
        <end position="43"/>
    </location>
</feature>
<accession>A0A9D7XGW7</accession>
<evidence type="ECO:0000313" key="3">
    <source>
        <dbReference type="EMBL" id="MBK9796711.1"/>
    </source>
</evidence>
<reference evidence="3" key="1">
    <citation type="submission" date="2020-10" db="EMBL/GenBank/DDBJ databases">
        <title>Connecting structure to function with the recovery of over 1000 high-quality activated sludge metagenome-assembled genomes encoding full-length rRNA genes using long-read sequencing.</title>
        <authorList>
            <person name="Singleton C.M."/>
            <person name="Petriglieri F."/>
            <person name="Kristensen J.M."/>
            <person name="Kirkegaard R.H."/>
            <person name="Michaelsen T.Y."/>
            <person name="Andersen M.H."/>
            <person name="Karst S.M."/>
            <person name="Dueholm M.S."/>
            <person name="Nielsen P.H."/>
            <person name="Albertsen M."/>
        </authorList>
    </citation>
    <scope>NUCLEOTIDE SEQUENCE</scope>
    <source>
        <strain evidence="3">Skiv_18-Q3-R9-52_MAXAC.067</strain>
    </source>
</reference>
<dbReference type="GO" id="GO:0007165">
    <property type="term" value="P:signal transduction"/>
    <property type="evidence" value="ECO:0007669"/>
    <property type="project" value="InterPro"/>
</dbReference>
<gene>
    <name evidence="3" type="ORF">IPP58_09470</name>
</gene>
<dbReference type="AlphaFoldDB" id="A0A9D7XGW7"/>
<dbReference type="PROSITE" id="PS50885">
    <property type="entry name" value="HAMP"/>
    <property type="match status" value="1"/>
</dbReference>
<feature type="transmembrane region" description="Helical" evidence="1">
    <location>
        <begin position="63"/>
        <end position="91"/>
    </location>
</feature>
<keyword evidence="1" id="KW-0472">Membrane</keyword>
<sequence>MPSKKHRRIVLIDTRFQLGMAGAFILLQLLLTGLFAVALYLFMDSELKAGLASAHAAYRSLDQMLLPLVLVLAGFNLALSTALVTGFVVILSHRIAGPLHRFRIVMEELAERRLPEDARIRPKDQLGVLSESTGRALDTLQADLTTLRSQLARARVASMGGDGPAAGEALAHMDATLSQWCPRAPGP</sequence>
<name>A0A9D7XGW7_9BACT</name>
<evidence type="ECO:0000256" key="1">
    <source>
        <dbReference type="SAM" id="Phobius"/>
    </source>
</evidence>